<dbReference type="EMBL" id="VUOB01000075">
    <property type="protein sequence ID" value="KAA2252412.1"/>
    <property type="molecule type" value="Genomic_DNA"/>
</dbReference>
<reference evidence="1 2" key="1">
    <citation type="submission" date="2019-09" db="EMBL/GenBank/DDBJ databases">
        <title>Goodfellowia gen. nov., a new genus of the Pseudonocardineae related to Actinoalloteichus, containing Goodfellowia coeruleoviolacea gen. nov., comb. nov. gen. nov., comb. nov.</title>
        <authorList>
            <person name="Labeda D."/>
        </authorList>
    </citation>
    <scope>NUCLEOTIDE SEQUENCE [LARGE SCALE GENOMIC DNA]</scope>
    <source>
        <strain evidence="1 2">AN110305</strain>
    </source>
</reference>
<dbReference type="Proteomes" id="UP000323454">
    <property type="component" value="Unassembled WGS sequence"/>
</dbReference>
<gene>
    <name evidence="1" type="ORF">F0L68_35800</name>
</gene>
<evidence type="ECO:0000313" key="1">
    <source>
        <dbReference type="EMBL" id="KAA2252412.1"/>
    </source>
</evidence>
<accession>A0A5B2WNY8</accession>
<protein>
    <submittedName>
        <fullName evidence="1">Uncharacterized protein</fullName>
    </submittedName>
</protein>
<dbReference type="RefSeq" id="WP_149854336.1">
    <property type="nucleotide sequence ID" value="NZ_VUOB01000075.1"/>
</dbReference>
<sequence length="65" mass="6986">MRTIRIDLPDHAGDDQVAGLAHALWAVVATTGLAAESRISVDERLTDSQLNAAFDTAAEHYPWGP</sequence>
<dbReference type="OrthoDB" id="3698959at2"/>
<proteinExistence type="predicted"/>
<keyword evidence="2" id="KW-1185">Reference proteome</keyword>
<comment type="caution">
    <text evidence="1">The sequence shown here is derived from an EMBL/GenBank/DDBJ whole genome shotgun (WGS) entry which is preliminary data.</text>
</comment>
<dbReference type="AlphaFoldDB" id="A0A5B2WNY8"/>
<name>A0A5B2WNY8_9PSEU</name>
<evidence type="ECO:0000313" key="2">
    <source>
        <dbReference type="Proteomes" id="UP000323454"/>
    </source>
</evidence>
<reference evidence="1 2" key="2">
    <citation type="submission" date="2019-09" db="EMBL/GenBank/DDBJ databases">
        <authorList>
            <person name="Jin C."/>
        </authorList>
    </citation>
    <scope>NUCLEOTIDE SEQUENCE [LARGE SCALE GENOMIC DNA]</scope>
    <source>
        <strain evidence="1 2">AN110305</strain>
    </source>
</reference>
<organism evidence="1 2">
    <name type="scientific">Solihabitans fulvus</name>
    <dbReference type="NCBI Taxonomy" id="1892852"/>
    <lineage>
        <taxon>Bacteria</taxon>
        <taxon>Bacillati</taxon>
        <taxon>Actinomycetota</taxon>
        <taxon>Actinomycetes</taxon>
        <taxon>Pseudonocardiales</taxon>
        <taxon>Pseudonocardiaceae</taxon>
        <taxon>Solihabitans</taxon>
    </lineage>
</organism>